<evidence type="ECO:0000313" key="1">
    <source>
        <dbReference type="EMBL" id="CAH9062405.1"/>
    </source>
</evidence>
<organism evidence="1 2">
    <name type="scientific">Cuscuta epithymum</name>
    <dbReference type="NCBI Taxonomy" id="186058"/>
    <lineage>
        <taxon>Eukaryota</taxon>
        <taxon>Viridiplantae</taxon>
        <taxon>Streptophyta</taxon>
        <taxon>Embryophyta</taxon>
        <taxon>Tracheophyta</taxon>
        <taxon>Spermatophyta</taxon>
        <taxon>Magnoliopsida</taxon>
        <taxon>eudicotyledons</taxon>
        <taxon>Gunneridae</taxon>
        <taxon>Pentapetalae</taxon>
        <taxon>asterids</taxon>
        <taxon>lamiids</taxon>
        <taxon>Solanales</taxon>
        <taxon>Convolvulaceae</taxon>
        <taxon>Cuscuteae</taxon>
        <taxon>Cuscuta</taxon>
        <taxon>Cuscuta subgen. Cuscuta</taxon>
    </lineage>
</organism>
<dbReference type="AlphaFoldDB" id="A0AAV0C1A6"/>
<reference evidence="1" key="1">
    <citation type="submission" date="2022-07" db="EMBL/GenBank/DDBJ databases">
        <authorList>
            <person name="Macas J."/>
            <person name="Novak P."/>
            <person name="Neumann P."/>
        </authorList>
    </citation>
    <scope>NUCLEOTIDE SEQUENCE</scope>
</reference>
<name>A0AAV0C1A6_9ASTE</name>
<dbReference type="EMBL" id="CAMAPF010000010">
    <property type="protein sequence ID" value="CAH9062405.1"/>
    <property type="molecule type" value="Genomic_DNA"/>
</dbReference>
<gene>
    <name evidence="1" type="ORF">CEPIT_LOCUS1832</name>
</gene>
<comment type="caution">
    <text evidence="1">The sequence shown here is derived from an EMBL/GenBank/DDBJ whole genome shotgun (WGS) entry which is preliminary data.</text>
</comment>
<keyword evidence="2" id="KW-1185">Reference proteome</keyword>
<proteinExistence type="predicted"/>
<dbReference type="Proteomes" id="UP001152523">
    <property type="component" value="Unassembled WGS sequence"/>
</dbReference>
<accession>A0AAV0C1A6</accession>
<sequence>MYGARNVSLGLKICGVKLNTSSYTVCLQFRNIYTYILQDIFLQEAKITAPFLQVVYILLQLNCWRTCPTSRMASKRHFCSSIIPSQKHLCTSSVDIPVYFTHQGAMETNLPYPCSRNAYRLLTGFIISKYLQGCFR</sequence>
<evidence type="ECO:0000313" key="2">
    <source>
        <dbReference type="Proteomes" id="UP001152523"/>
    </source>
</evidence>
<protein>
    <submittedName>
        <fullName evidence="1">Uncharacterized protein</fullName>
    </submittedName>
</protein>